<evidence type="ECO:0000256" key="7">
    <source>
        <dbReference type="ARBA" id="ARBA00022833"/>
    </source>
</evidence>
<keyword evidence="5 8" id="KW-0863">Zinc-finger</keyword>
<dbReference type="PROSITE" id="PS50089">
    <property type="entry name" value="ZF_RING_2"/>
    <property type="match status" value="1"/>
</dbReference>
<sequence>MRNQSGPGSCTVVMDDISVKGPVTKLSPTKKSALFMRNTSSFWGHGPQPSNKLACSSKLNIMKDGQGGSVGCSHKARSVRSSICLAGAKEVPGSSSRSGSPASKMRNPKNDVKKKIAALQLGTESLETSSVADQPEVQKVFSSPEKISKGIEKSSKKGVTIREVGSTSSGTASILGSRSSSNFNSSMSSKAKGMRLQPLNSNMGQCGLRNLRYNSKADVILSSSGTLKYRSMNKRKDMSKGQTSKGEASISRGNKTHETFMSSRNGVSITESRSETGGTELNRSIASVRMRRSARNPSERTTRSSSLSASQFTFQRWAHHDLPVDGNDSGSSTSNQLPGESTYRRFTLTNHPESSSSRLSPVAEPSSHDSLDITSHTSVNWEKFQQYTMEGIAEMLSALERIERENLNFEQLFSLETNVLPNDLNIYDQHRDMRMDIDGMTYEELLALEERMGSVSTALTDEALSKCLKRELYHKTKHDDEAANMVEKDETKCSICQEEYADKDEIGRLHCKHMYHADCINQWLSFKNWCPICKGSAESSSSSPRR</sequence>
<protein>
    <recommendedName>
        <fullName evidence="2">RING-type E3 ubiquitin transferase</fullName>
        <ecNumber evidence="2">2.3.2.27</ecNumber>
    </recommendedName>
</protein>
<dbReference type="SUPFAM" id="SSF57850">
    <property type="entry name" value="RING/U-box"/>
    <property type="match status" value="1"/>
</dbReference>
<evidence type="ECO:0000256" key="4">
    <source>
        <dbReference type="ARBA" id="ARBA00022723"/>
    </source>
</evidence>
<keyword evidence="6" id="KW-0833">Ubl conjugation pathway</keyword>
<dbReference type="AlphaFoldDB" id="A0AAN7MB95"/>
<keyword evidence="4" id="KW-0479">Metal-binding</keyword>
<dbReference type="GO" id="GO:0008270">
    <property type="term" value="F:zinc ion binding"/>
    <property type="evidence" value="ECO:0007669"/>
    <property type="project" value="UniProtKB-KW"/>
</dbReference>
<dbReference type="InterPro" id="IPR001841">
    <property type="entry name" value="Znf_RING"/>
</dbReference>
<dbReference type="Pfam" id="PF13639">
    <property type="entry name" value="zf-RING_2"/>
    <property type="match status" value="1"/>
</dbReference>
<evidence type="ECO:0000256" key="8">
    <source>
        <dbReference type="PROSITE-ProRule" id="PRU00175"/>
    </source>
</evidence>
<comment type="caution">
    <text evidence="11">The sequence shown here is derived from an EMBL/GenBank/DDBJ whole genome shotgun (WGS) entry which is preliminary data.</text>
</comment>
<evidence type="ECO:0000259" key="10">
    <source>
        <dbReference type="PROSITE" id="PS50089"/>
    </source>
</evidence>
<proteinExistence type="predicted"/>
<dbReference type="PANTHER" id="PTHR22937">
    <property type="entry name" value="E3 UBIQUITIN-PROTEIN LIGASE RNF165"/>
    <property type="match status" value="1"/>
</dbReference>
<comment type="catalytic activity">
    <reaction evidence="1">
        <text>S-ubiquitinyl-[E2 ubiquitin-conjugating enzyme]-L-cysteine + [acceptor protein]-L-lysine = [E2 ubiquitin-conjugating enzyme]-L-cysteine + N(6)-ubiquitinyl-[acceptor protein]-L-lysine.</text>
        <dbReference type="EC" id="2.3.2.27"/>
    </reaction>
</comment>
<feature type="region of interest" description="Disordered" evidence="9">
    <location>
        <begin position="321"/>
        <end position="340"/>
    </location>
</feature>
<keyword evidence="7" id="KW-0862">Zinc</keyword>
<feature type="compositionally biased region" description="Polar residues" evidence="9">
    <location>
        <begin position="328"/>
        <end position="339"/>
    </location>
</feature>
<dbReference type="SMART" id="SM00184">
    <property type="entry name" value="RING"/>
    <property type="match status" value="1"/>
</dbReference>
<evidence type="ECO:0000256" key="1">
    <source>
        <dbReference type="ARBA" id="ARBA00000900"/>
    </source>
</evidence>
<organism evidence="11 12">
    <name type="scientific">Trapa natans</name>
    <name type="common">Water chestnut</name>
    <dbReference type="NCBI Taxonomy" id="22666"/>
    <lineage>
        <taxon>Eukaryota</taxon>
        <taxon>Viridiplantae</taxon>
        <taxon>Streptophyta</taxon>
        <taxon>Embryophyta</taxon>
        <taxon>Tracheophyta</taxon>
        <taxon>Spermatophyta</taxon>
        <taxon>Magnoliopsida</taxon>
        <taxon>eudicotyledons</taxon>
        <taxon>Gunneridae</taxon>
        <taxon>Pentapetalae</taxon>
        <taxon>rosids</taxon>
        <taxon>malvids</taxon>
        <taxon>Myrtales</taxon>
        <taxon>Lythraceae</taxon>
        <taxon>Trapa</taxon>
    </lineage>
</organism>
<evidence type="ECO:0000256" key="2">
    <source>
        <dbReference type="ARBA" id="ARBA00012483"/>
    </source>
</evidence>
<feature type="region of interest" description="Disordered" evidence="9">
    <location>
        <begin position="89"/>
        <end position="111"/>
    </location>
</feature>
<reference evidence="11 12" key="1">
    <citation type="journal article" date="2023" name="Hortic Res">
        <title>Pangenome of water caltrop reveals structural variations and asymmetric subgenome divergence after allopolyploidization.</title>
        <authorList>
            <person name="Zhang X."/>
            <person name="Chen Y."/>
            <person name="Wang L."/>
            <person name="Yuan Y."/>
            <person name="Fang M."/>
            <person name="Shi L."/>
            <person name="Lu R."/>
            <person name="Comes H.P."/>
            <person name="Ma Y."/>
            <person name="Chen Y."/>
            <person name="Huang G."/>
            <person name="Zhou Y."/>
            <person name="Zheng Z."/>
            <person name="Qiu Y."/>
        </authorList>
    </citation>
    <scope>NUCLEOTIDE SEQUENCE [LARGE SCALE GENOMIC DNA]</scope>
    <source>
        <strain evidence="11">F231</strain>
    </source>
</reference>
<evidence type="ECO:0000256" key="3">
    <source>
        <dbReference type="ARBA" id="ARBA00022679"/>
    </source>
</evidence>
<evidence type="ECO:0000256" key="5">
    <source>
        <dbReference type="ARBA" id="ARBA00022771"/>
    </source>
</evidence>
<evidence type="ECO:0000256" key="6">
    <source>
        <dbReference type="ARBA" id="ARBA00022786"/>
    </source>
</evidence>
<feature type="region of interest" description="Disordered" evidence="9">
    <location>
        <begin position="349"/>
        <end position="374"/>
    </location>
</feature>
<name>A0AAN7MB95_TRANT</name>
<feature type="compositionally biased region" description="Low complexity" evidence="9">
    <location>
        <begin position="92"/>
        <end position="103"/>
    </location>
</feature>
<dbReference type="EC" id="2.3.2.27" evidence="2"/>
<dbReference type="PANTHER" id="PTHR22937:SF136">
    <property type="entry name" value="RING-TYPE E3 UBIQUITIN TRANSFERASE"/>
    <property type="match status" value="1"/>
</dbReference>
<evidence type="ECO:0000313" key="12">
    <source>
        <dbReference type="Proteomes" id="UP001346149"/>
    </source>
</evidence>
<evidence type="ECO:0000256" key="9">
    <source>
        <dbReference type="SAM" id="MobiDB-lite"/>
    </source>
</evidence>
<evidence type="ECO:0000313" key="11">
    <source>
        <dbReference type="EMBL" id="KAK4793345.1"/>
    </source>
</evidence>
<feature type="region of interest" description="Disordered" evidence="9">
    <location>
        <begin position="151"/>
        <end position="193"/>
    </location>
</feature>
<feature type="region of interest" description="Disordered" evidence="9">
    <location>
        <begin position="230"/>
        <end position="309"/>
    </location>
</feature>
<dbReference type="Gene3D" id="3.30.40.10">
    <property type="entry name" value="Zinc/RING finger domain, C3HC4 (zinc finger)"/>
    <property type="match status" value="1"/>
</dbReference>
<feature type="compositionally biased region" description="Polar residues" evidence="9">
    <location>
        <begin position="349"/>
        <end position="359"/>
    </location>
</feature>
<keyword evidence="3" id="KW-0808">Transferase</keyword>
<dbReference type="Proteomes" id="UP001346149">
    <property type="component" value="Unassembled WGS sequence"/>
</dbReference>
<dbReference type="InterPro" id="IPR045191">
    <property type="entry name" value="MBR1/2-like"/>
</dbReference>
<feature type="domain" description="RING-type" evidence="10">
    <location>
        <begin position="493"/>
        <end position="534"/>
    </location>
</feature>
<gene>
    <name evidence="11" type="ORF">SAY86_023780</name>
</gene>
<dbReference type="GO" id="GO:0061630">
    <property type="term" value="F:ubiquitin protein ligase activity"/>
    <property type="evidence" value="ECO:0007669"/>
    <property type="project" value="UniProtKB-EC"/>
</dbReference>
<accession>A0AAN7MB95</accession>
<feature type="compositionally biased region" description="Polar residues" evidence="9">
    <location>
        <begin position="259"/>
        <end position="285"/>
    </location>
</feature>
<dbReference type="InterPro" id="IPR013083">
    <property type="entry name" value="Znf_RING/FYVE/PHD"/>
</dbReference>
<keyword evidence="12" id="KW-1185">Reference proteome</keyword>
<feature type="compositionally biased region" description="Low complexity" evidence="9">
    <location>
        <begin position="173"/>
        <end position="189"/>
    </location>
</feature>
<dbReference type="EMBL" id="JAXQNO010000008">
    <property type="protein sequence ID" value="KAK4793345.1"/>
    <property type="molecule type" value="Genomic_DNA"/>
</dbReference>